<feature type="domain" description="LTD" evidence="6">
    <location>
        <begin position="211"/>
        <end position="340"/>
    </location>
</feature>
<dbReference type="SUPFAM" id="SSF74853">
    <property type="entry name" value="Lamin A/C globular tail domain"/>
    <property type="match status" value="1"/>
</dbReference>
<dbReference type="Pfam" id="PF00038">
    <property type="entry name" value="Filament"/>
    <property type="match status" value="1"/>
</dbReference>
<dbReference type="GO" id="GO:0031507">
    <property type="term" value="P:heterochromatin formation"/>
    <property type="evidence" value="ECO:0007669"/>
    <property type="project" value="TreeGrafter"/>
</dbReference>
<feature type="coiled-coil region" evidence="4">
    <location>
        <begin position="57"/>
        <end position="165"/>
    </location>
</feature>
<dbReference type="PANTHER" id="PTHR45721:SF12">
    <property type="entry name" value="INTERMEDIATE FILAMENT PROTEIN IFA-1"/>
    <property type="match status" value="1"/>
</dbReference>
<feature type="compositionally biased region" description="Gly residues" evidence="5">
    <location>
        <begin position="201"/>
        <end position="210"/>
    </location>
</feature>
<gene>
    <name evidence="8" type="ORF">DPMN_148574</name>
</gene>
<proteinExistence type="inferred from homology"/>
<dbReference type="PROSITE" id="PS51842">
    <property type="entry name" value="IF_ROD_2"/>
    <property type="match status" value="1"/>
</dbReference>
<dbReference type="AlphaFoldDB" id="A0A9D4FC52"/>
<dbReference type="GO" id="GO:0051664">
    <property type="term" value="P:nuclear pore localization"/>
    <property type="evidence" value="ECO:0007669"/>
    <property type="project" value="TreeGrafter"/>
</dbReference>
<dbReference type="GO" id="GO:0006998">
    <property type="term" value="P:nuclear envelope organization"/>
    <property type="evidence" value="ECO:0007669"/>
    <property type="project" value="TreeGrafter"/>
</dbReference>
<evidence type="ECO:0000256" key="3">
    <source>
        <dbReference type="RuleBase" id="RU000685"/>
    </source>
</evidence>
<dbReference type="PROSITE" id="PS00226">
    <property type="entry name" value="IF_ROD_1"/>
    <property type="match status" value="1"/>
</dbReference>
<dbReference type="GO" id="GO:0007097">
    <property type="term" value="P:nuclear migration"/>
    <property type="evidence" value="ECO:0007669"/>
    <property type="project" value="TreeGrafter"/>
</dbReference>
<evidence type="ECO:0000256" key="4">
    <source>
        <dbReference type="SAM" id="Coils"/>
    </source>
</evidence>
<dbReference type="GO" id="GO:0005882">
    <property type="term" value="C:intermediate filament"/>
    <property type="evidence" value="ECO:0007669"/>
    <property type="project" value="UniProtKB-KW"/>
</dbReference>
<reference evidence="8" key="2">
    <citation type="submission" date="2020-11" db="EMBL/GenBank/DDBJ databases">
        <authorList>
            <person name="McCartney M.A."/>
            <person name="Auch B."/>
            <person name="Kono T."/>
            <person name="Mallez S."/>
            <person name="Becker A."/>
            <person name="Gohl D.M."/>
            <person name="Silverstein K.A.T."/>
            <person name="Koren S."/>
            <person name="Bechman K.B."/>
            <person name="Herman A."/>
            <person name="Abrahante J.E."/>
            <person name="Garbe J."/>
        </authorList>
    </citation>
    <scope>NUCLEOTIDE SEQUENCE</scope>
    <source>
        <strain evidence="8">Duluth1</strain>
        <tissue evidence="8">Whole animal</tissue>
    </source>
</reference>
<dbReference type="InterPro" id="IPR036415">
    <property type="entry name" value="Lamin_tail_dom_sf"/>
</dbReference>
<comment type="caution">
    <text evidence="8">The sequence shown here is derived from an EMBL/GenBank/DDBJ whole genome shotgun (WGS) entry which is preliminary data.</text>
</comment>
<sequence length="342" mass="37911">MWKSEFKDCIQAIQAEYNDQLAKMTESTERRCQERISSMENAFRRDNTDSSITKTENKTLKSQLGDNKGRMADLQRENDRLRKELEDLQNRLDDECRQCEEDKDTLRMQLQALEADLAEVMHDLEGMKSHNLDLELEIACYRKLLEGEENSMKRIIEDQAKLQSEGGAQLAGIIAGGRGGSSSQTSKPTIMSSYSRSGGMSMSGGGGGGMSSMSSMSESTGMVKVSKSSKCAVTFAEVAQDGSFVRLENGSPSKDFDLSKWSITRRHPRGTSSFEFPDNFKLTPKQSLRIFAYSFSDDAKSGDLIADKASCNSWGTGNGEYTLLDDKANEKATSKLEYAAAR</sequence>
<keyword evidence="2 4" id="KW-0175">Coiled coil</keyword>
<evidence type="ECO:0000313" key="9">
    <source>
        <dbReference type="Proteomes" id="UP000828390"/>
    </source>
</evidence>
<dbReference type="Proteomes" id="UP000828390">
    <property type="component" value="Unassembled WGS sequence"/>
</dbReference>
<accession>A0A9D4FC52</accession>
<protein>
    <submittedName>
        <fullName evidence="8">Uncharacterized protein</fullName>
    </submittedName>
</protein>
<dbReference type="SUPFAM" id="SSF64593">
    <property type="entry name" value="Intermediate filament protein, coiled coil region"/>
    <property type="match status" value="1"/>
</dbReference>
<dbReference type="GO" id="GO:0005200">
    <property type="term" value="F:structural constituent of cytoskeleton"/>
    <property type="evidence" value="ECO:0007669"/>
    <property type="project" value="TreeGrafter"/>
</dbReference>
<dbReference type="InterPro" id="IPR018039">
    <property type="entry name" value="IF_conserved"/>
</dbReference>
<feature type="region of interest" description="Disordered" evidence="5">
    <location>
        <begin position="176"/>
        <end position="216"/>
    </location>
</feature>
<evidence type="ECO:0000256" key="2">
    <source>
        <dbReference type="ARBA" id="ARBA00023054"/>
    </source>
</evidence>
<evidence type="ECO:0000259" key="6">
    <source>
        <dbReference type="PROSITE" id="PS51841"/>
    </source>
</evidence>
<dbReference type="GO" id="GO:0005652">
    <property type="term" value="C:nuclear lamina"/>
    <property type="evidence" value="ECO:0007669"/>
    <property type="project" value="TreeGrafter"/>
</dbReference>
<dbReference type="InterPro" id="IPR001322">
    <property type="entry name" value="Lamin_tail_dom"/>
</dbReference>
<dbReference type="Gene3D" id="1.20.5.170">
    <property type="match status" value="1"/>
</dbReference>
<dbReference type="InterPro" id="IPR039008">
    <property type="entry name" value="IF_rod_dom"/>
</dbReference>
<evidence type="ECO:0000313" key="8">
    <source>
        <dbReference type="EMBL" id="KAH3795029.1"/>
    </source>
</evidence>
<feature type="domain" description="IF rod" evidence="7">
    <location>
        <begin position="1"/>
        <end position="152"/>
    </location>
</feature>
<evidence type="ECO:0000256" key="5">
    <source>
        <dbReference type="SAM" id="MobiDB-lite"/>
    </source>
</evidence>
<dbReference type="PANTHER" id="PTHR45721">
    <property type="entry name" value="LAMIN DM0-RELATED"/>
    <property type="match status" value="1"/>
</dbReference>
<name>A0A9D4FC52_DREPO</name>
<organism evidence="8 9">
    <name type="scientific">Dreissena polymorpha</name>
    <name type="common">Zebra mussel</name>
    <name type="synonym">Mytilus polymorpha</name>
    <dbReference type="NCBI Taxonomy" id="45954"/>
    <lineage>
        <taxon>Eukaryota</taxon>
        <taxon>Metazoa</taxon>
        <taxon>Spiralia</taxon>
        <taxon>Lophotrochozoa</taxon>
        <taxon>Mollusca</taxon>
        <taxon>Bivalvia</taxon>
        <taxon>Autobranchia</taxon>
        <taxon>Heteroconchia</taxon>
        <taxon>Euheterodonta</taxon>
        <taxon>Imparidentia</taxon>
        <taxon>Neoheterodontei</taxon>
        <taxon>Myida</taxon>
        <taxon>Dreissenoidea</taxon>
        <taxon>Dreissenidae</taxon>
        <taxon>Dreissena</taxon>
    </lineage>
</organism>
<feature type="compositionally biased region" description="Low complexity" evidence="5">
    <location>
        <begin position="191"/>
        <end position="200"/>
    </location>
</feature>
<comment type="similarity">
    <text evidence="3">Belongs to the intermediate filament family.</text>
</comment>
<reference evidence="8" key="1">
    <citation type="journal article" date="2019" name="bioRxiv">
        <title>The Genome of the Zebra Mussel, Dreissena polymorpha: A Resource for Invasive Species Research.</title>
        <authorList>
            <person name="McCartney M.A."/>
            <person name="Auch B."/>
            <person name="Kono T."/>
            <person name="Mallez S."/>
            <person name="Zhang Y."/>
            <person name="Obille A."/>
            <person name="Becker A."/>
            <person name="Abrahante J.E."/>
            <person name="Garbe J."/>
            <person name="Badalamenti J.P."/>
            <person name="Herman A."/>
            <person name="Mangelson H."/>
            <person name="Liachko I."/>
            <person name="Sullivan S."/>
            <person name="Sone E.D."/>
            <person name="Koren S."/>
            <person name="Silverstein K.A.T."/>
            <person name="Beckman K.B."/>
            <person name="Gohl D.M."/>
        </authorList>
    </citation>
    <scope>NUCLEOTIDE SEQUENCE</scope>
    <source>
        <strain evidence="8">Duluth1</strain>
        <tissue evidence="8">Whole animal</tissue>
    </source>
</reference>
<dbReference type="Gene3D" id="2.60.40.1260">
    <property type="entry name" value="Lamin Tail domain"/>
    <property type="match status" value="1"/>
</dbReference>
<dbReference type="Pfam" id="PF00932">
    <property type="entry name" value="LTD"/>
    <property type="match status" value="1"/>
</dbReference>
<dbReference type="GO" id="GO:0090435">
    <property type="term" value="P:protein localization to nuclear envelope"/>
    <property type="evidence" value="ECO:0007669"/>
    <property type="project" value="TreeGrafter"/>
</dbReference>
<keyword evidence="9" id="KW-1185">Reference proteome</keyword>
<evidence type="ECO:0000259" key="7">
    <source>
        <dbReference type="PROSITE" id="PS51842"/>
    </source>
</evidence>
<evidence type="ECO:0000256" key="1">
    <source>
        <dbReference type="ARBA" id="ARBA00022754"/>
    </source>
</evidence>
<dbReference type="PROSITE" id="PS51841">
    <property type="entry name" value="LTD"/>
    <property type="match status" value="1"/>
</dbReference>
<dbReference type="EMBL" id="JAIWYP010000007">
    <property type="protein sequence ID" value="KAH3795029.1"/>
    <property type="molecule type" value="Genomic_DNA"/>
</dbReference>
<keyword evidence="1 3" id="KW-0403">Intermediate filament</keyword>